<organism evidence="6 7">
    <name type="scientific">Myceligenerans pegani</name>
    <dbReference type="NCBI Taxonomy" id="2776917"/>
    <lineage>
        <taxon>Bacteria</taxon>
        <taxon>Bacillati</taxon>
        <taxon>Actinomycetota</taxon>
        <taxon>Actinomycetes</taxon>
        <taxon>Micrococcales</taxon>
        <taxon>Promicromonosporaceae</taxon>
        <taxon>Myceligenerans</taxon>
    </lineage>
</organism>
<evidence type="ECO:0000256" key="1">
    <source>
        <dbReference type="ARBA" id="ARBA00023015"/>
    </source>
</evidence>
<keyword evidence="7" id="KW-1185">Reference proteome</keyword>
<dbReference type="EMBL" id="JADAQT010000107">
    <property type="protein sequence ID" value="MBE1878043.1"/>
    <property type="molecule type" value="Genomic_DNA"/>
</dbReference>
<gene>
    <name evidence="6" type="ORF">IHE71_20335</name>
</gene>
<sequence>MQTRREAKEALFEQFARVTKALGSPRRLELIDLLAQGERSVEALARSTDTNLTTVSAHLQALRRANLVATRRDGTRIYYRLAGPDVGALYVQVQRIAEAHLPDLPAVATAFLGEDDSEEIGREELLRRLQDGSVTVIDVRPGEEYASGHIPGAMSIPLGQLAERLGEIPAGTDVVATCRGPYCVLSHDAVRILHDHGITARRLSDGVLEWSAASLPLERAGA</sequence>
<dbReference type="PANTHER" id="PTHR43132:SF8">
    <property type="entry name" value="HTH-TYPE TRANSCRIPTIONAL REGULATOR KMTR"/>
    <property type="match status" value="1"/>
</dbReference>
<dbReference type="InterPro" id="IPR051011">
    <property type="entry name" value="Metal_resp_trans_reg"/>
</dbReference>
<dbReference type="Pfam" id="PF00581">
    <property type="entry name" value="Rhodanese"/>
    <property type="match status" value="1"/>
</dbReference>
<dbReference type="CDD" id="cd00090">
    <property type="entry name" value="HTH_ARSR"/>
    <property type="match status" value="1"/>
</dbReference>
<evidence type="ECO:0000256" key="2">
    <source>
        <dbReference type="ARBA" id="ARBA00023125"/>
    </source>
</evidence>
<feature type="domain" description="Rhodanese" evidence="4">
    <location>
        <begin position="130"/>
        <end position="219"/>
    </location>
</feature>
<dbReference type="InterPro" id="IPR036388">
    <property type="entry name" value="WH-like_DNA-bd_sf"/>
</dbReference>
<protein>
    <submittedName>
        <fullName evidence="6">Metalloregulator ArsR/SmtB family transcription factor</fullName>
    </submittedName>
</protein>
<dbReference type="PROSITE" id="PS50206">
    <property type="entry name" value="RHODANESE_3"/>
    <property type="match status" value="1"/>
</dbReference>
<dbReference type="InterPro" id="IPR001763">
    <property type="entry name" value="Rhodanese-like_dom"/>
</dbReference>
<dbReference type="SUPFAM" id="SSF52821">
    <property type="entry name" value="Rhodanese/Cell cycle control phosphatase"/>
    <property type="match status" value="1"/>
</dbReference>
<dbReference type="InterPro" id="IPR011991">
    <property type="entry name" value="ArsR-like_HTH"/>
</dbReference>
<dbReference type="InterPro" id="IPR001307">
    <property type="entry name" value="Thiosulphate_STrfase_CS"/>
</dbReference>
<evidence type="ECO:0000259" key="4">
    <source>
        <dbReference type="PROSITE" id="PS50206"/>
    </source>
</evidence>
<evidence type="ECO:0000313" key="7">
    <source>
        <dbReference type="Proteomes" id="UP000625527"/>
    </source>
</evidence>
<dbReference type="NCBIfam" id="NF033788">
    <property type="entry name" value="HTH_metalloreg"/>
    <property type="match status" value="1"/>
</dbReference>
<dbReference type="SMART" id="SM00450">
    <property type="entry name" value="RHOD"/>
    <property type="match status" value="1"/>
</dbReference>
<keyword evidence="3" id="KW-0804">Transcription</keyword>
<dbReference type="CDD" id="cd00158">
    <property type="entry name" value="RHOD"/>
    <property type="match status" value="1"/>
</dbReference>
<dbReference type="InterPro" id="IPR036390">
    <property type="entry name" value="WH_DNA-bd_sf"/>
</dbReference>
<dbReference type="PROSITE" id="PS00380">
    <property type="entry name" value="RHODANESE_1"/>
    <property type="match status" value="1"/>
</dbReference>
<proteinExistence type="predicted"/>
<keyword evidence="2" id="KW-0238">DNA-binding</keyword>
<dbReference type="Pfam" id="PF01022">
    <property type="entry name" value="HTH_5"/>
    <property type="match status" value="1"/>
</dbReference>
<accession>A0ABR9N309</accession>
<dbReference type="Proteomes" id="UP000625527">
    <property type="component" value="Unassembled WGS sequence"/>
</dbReference>
<evidence type="ECO:0000313" key="6">
    <source>
        <dbReference type="EMBL" id="MBE1878043.1"/>
    </source>
</evidence>
<dbReference type="Gene3D" id="3.40.250.10">
    <property type="entry name" value="Rhodanese-like domain"/>
    <property type="match status" value="1"/>
</dbReference>
<reference evidence="6 7" key="1">
    <citation type="submission" date="2020-10" db="EMBL/GenBank/DDBJ databases">
        <title>Myceligenerans pegani sp. nov., an endophytic actinomycete isolated from Peganum harmala L. in Xinjiang, China.</title>
        <authorList>
            <person name="Xin L."/>
        </authorList>
    </citation>
    <scope>NUCLEOTIDE SEQUENCE [LARGE SCALE GENOMIC DNA]</scope>
    <source>
        <strain evidence="6 7">TRM65318</strain>
    </source>
</reference>
<keyword evidence="1" id="KW-0805">Transcription regulation</keyword>
<evidence type="ECO:0000259" key="5">
    <source>
        <dbReference type="PROSITE" id="PS50987"/>
    </source>
</evidence>
<evidence type="ECO:0000256" key="3">
    <source>
        <dbReference type="ARBA" id="ARBA00023163"/>
    </source>
</evidence>
<dbReference type="InterPro" id="IPR036873">
    <property type="entry name" value="Rhodanese-like_dom_sf"/>
</dbReference>
<comment type="caution">
    <text evidence="6">The sequence shown here is derived from an EMBL/GenBank/DDBJ whole genome shotgun (WGS) entry which is preliminary data.</text>
</comment>
<name>A0ABR9N309_9MICO</name>
<dbReference type="SMART" id="SM00418">
    <property type="entry name" value="HTH_ARSR"/>
    <property type="match status" value="1"/>
</dbReference>
<dbReference type="PANTHER" id="PTHR43132">
    <property type="entry name" value="ARSENICAL RESISTANCE OPERON REPRESSOR ARSR-RELATED"/>
    <property type="match status" value="1"/>
</dbReference>
<dbReference type="Gene3D" id="1.10.10.10">
    <property type="entry name" value="Winged helix-like DNA-binding domain superfamily/Winged helix DNA-binding domain"/>
    <property type="match status" value="1"/>
</dbReference>
<dbReference type="InterPro" id="IPR001845">
    <property type="entry name" value="HTH_ArsR_DNA-bd_dom"/>
</dbReference>
<feature type="domain" description="HTH arsR-type" evidence="5">
    <location>
        <begin position="7"/>
        <end position="101"/>
    </location>
</feature>
<dbReference type="PRINTS" id="PR00778">
    <property type="entry name" value="HTHARSR"/>
</dbReference>
<dbReference type="PROSITE" id="PS50987">
    <property type="entry name" value="HTH_ARSR_2"/>
    <property type="match status" value="1"/>
</dbReference>
<dbReference type="SUPFAM" id="SSF46785">
    <property type="entry name" value="Winged helix' DNA-binding domain"/>
    <property type="match status" value="1"/>
</dbReference>
<dbReference type="RefSeq" id="WP_192864595.1">
    <property type="nucleotide sequence ID" value="NZ_JADAQT010000107.1"/>
</dbReference>